<protein>
    <submittedName>
        <fullName evidence="1">Uncharacterized protein</fullName>
    </submittedName>
</protein>
<proteinExistence type="predicted"/>
<gene>
    <name evidence="1" type="ORF">DSAG12_02740</name>
</gene>
<reference evidence="1" key="1">
    <citation type="journal article" date="2020" name="Nature">
        <title>Isolation of an archaeon at the prokaryote-eukaryote interface.</title>
        <authorList>
            <person name="Imachi H."/>
            <person name="Nobu M.K."/>
            <person name="Nakahara N."/>
            <person name="Morono Y."/>
            <person name="Ogawara M."/>
            <person name="Takaki Y."/>
            <person name="Takano Y."/>
            <person name="Uematsu K."/>
            <person name="Ikuta T."/>
            <person name="Ito M."/>
            <person name="Matsui Y."/>
            <person name="Miyazaki M."/>
            <person name="Murata K."/>
            <person name="Saito Y."/>
            <person name="Sakai S."/>
            <person name="Song C."/>
            <person name="Tasumi E."/>
            <person name="Yamanaka Y."/>
            <person name="Yamaguchi T."/>
            <person name="Kamagata Y."/>
            <person name="Tamaki H."/>
            <person name="Takai K."/>
        </authorList>
    </citation>
    <scope>NUCLEOTIDE SEQUENCE [LARGE SCALE GENOMIC DNA]</scope>
    <source>
        <strain evidence="1">MK-D1</strain>
    </source>
</reference>
<name>A0A5B9DDP4_9ARCH</name>
<accession>A0A5B9DDP4</accession>
<evidence type="ECO:0000313" key="1">
    <source>
        <dbReference type="EMBL" id="QEE16910.1"/>
    </source>
</evidence>
<dbReference type="EMBL" id="CP042905">
    <property type="protein sequence ID" value="QEE16910.1"/>
    <property type="molecule type" value="Genomic_DNA"/>
</dbReference>
<organism evidence="1">
    <name type="scientific">Promethearchaeum syntrophicum</name>
    <dbReference type="NCBI Taxonomy" id="2594042"/>
    <lineage>
        <taxon>Archaea</taxon>
        <taxon>Promethearchaeati</taxon>
        <taxon>Promethearchaeota</taxon>
        <taxon>Promethearchaeia</taxon>
        <taxon>Promethearchaeales</taxon>
        <taxon>Promethearchaeaceae</taxon>
        <taxon>Promethearchaeum</taxon>
    </lineage>
</organism>
<sequence length="55" mass="6607">MFLIIYKKKEFKANLDIFVSGKCMNFLVFSFDSQLQTKFNKLQEPVYKYSTIEKN</sequence>
<dbReference type="AlphaFoldDB" id="A0A5B9DDP4"/>